<organism evidence="6 7">
    <name type="scientific">Candidatus Thiomargarita nelsonii</name>
    <dbReference type="NCBI Taxonomy" id="1003181"/>
    <lineage>
        <taxon>Bacteria</taxon>
        <taxon>Pseudomonadati</taxon>
        <taxon>Pseudomonadota</taxon>
        <taxon>Gammaproteobacteria</taxon>
        <taxon>Thiotrichales</taxon>
        <taxon>Thiotrichaceae</taxon>
        <taxon>Thiomargarita</taxon>
    </lineage>
</organism>
<dbReference type="PANTHER" id="PTHR30244:SF34">
    <property type="entry name" value="DTDP-4-AMINO-4,6-DIDEOXYGALACTOSE TRANSAMINASE"/>
    <property type="match status" value="1"/>
</dbReference>
<dbReference type="Proteomes" id="UP000076962">
    <property type="component" value="Unassembled WGS sequence"/>
</dbReference>
<gene>
    <name evidence="6" type="ORF">THIOM_002177</name>
</gene>
<dbReference type="InterPro" id="IPR015421">
    <property type="entry name" value="PyrdxlP-dep_Trfase_major"/>
</dbReference>
<evidence type="ECO:0000256" key="3">
    <source>
        <dbReference type="PIRSR" id="PIRSR000390-1"/>
    </source>
</evidence>
<evidence type="ECO:0000256" key="2">
    <source>
        <dbReference type="ARBA" id="ARBA00037999"/>
    </source>
</evidence>
<keyword evidence="6" id="KW-0808">Transferase</keyword>
<dbReference type="PATRIC" id="fig|1003181.4.peg.2801"/>
<comment type="caution">
    <text evidence="6">The sequence shown here is derived from an EMBL/GenBank/DDBJ whole genome shotgun (WGS) entry which is preliminary data.</text>
</comment>
<dbReference type="GO" id="GO:0000271">
    <property type="term" value="P:polysaccharide biosynthetic process"/>
    <property type="evidence" value="ECO:0007669"/>
    <property type="project" value="TreeGrafter"/>
</dbReference>
<dbReference type="Gene3D" id="3.90.1150.10">
    <property type="entry name" value="Aspartate Aminotransferase, domain 1"/>
    <property type="match status" value="1"/>
</dbReference>
<dbReference type="PANTHER" id="PTHR30244">
    <property type="entry name" value="TRANSAMINASE"/>
    <property type="match status" value="1"/>
</dbReference>
<reference evidence="6 7" key="1">
    <citation type="submission" date="2016-05" db="EMBL/GenBank/DDBJ databases">
        <title>Single-cell genome of chain-forming Candidatus Thiomargarita nelsonii and comparison to other large sulfur-oxidizing bacteria.</title>
        <authorList>
            <person name="Winkel M."/>
            <person name="Salman V."/>
            <person name="Woyke T."/>
            <person name="Schulz-Vogt H."/>
            <person name="Richter M."/>
            <person name="Flood B."/>
            <person name="Bailey J."/>
            <person name="Amann R."/>
            <person name="Mussmann M."/>
        </authorList>
    </citation>
    <scope>NUCLEOTIDE SEQUENCE [LARGE SCALE GENOMIC DNA]</scope>
    <source>
        <strain evidence="6 7">THI036</strain>
    </source>
</reference>
<evidence type="ECO:0000313" key="6">
    <source>
        <dbReference type="EMBL" id="OAD22037.1"/>
    </source>
</evidence>
<sequence>MNKYPLTKQEQTLQKKFTNYFASGTCLPFAKGRVALYAGLKALNIPEGSEIIMPGYTCVVVPTAVMFAGYKPVYVDIDPNTYNIDTDQLANRISERTGAIIVQHTYGIPAELDTITQYCTQHNIPLIEDCCHSFASRYRDKLCGTYGRFSFFSGQWNKFFSTGLGGFFYTQEPELAERMHKLFQNAQKPSSLASLRFALQILAYQFLVKPSTTALMTGLYRLLGRAGIVAGSSSYEELEGTLPKGYFSRMAPAQLKKSLSELDKIQQTIQHRRQIGEFYHQELPRLNFKTVPESSKTETVFLRYPVRVENKEALLKKAEKQGIELGTWFETPLHGNEAPLSVFAYETGSCPNAERACEQVINLPTHIGVDMDYAEKVLNFLRKYAG</sequence>
<name>A0A176S270_9GAMM</name>
<keyword evidence="1 4" id="KW-0663">Pyridoxal phosphate</keyword>
<feature type="active site" description="Proton acceptor" evidence="3">
    <location>
        <position position="158"/>
    </location>
</feature>
<proteinExistence type="inferred from homology"/>
<evidence type="ECO:0000256" key="4">
    <source>
        <dbReference type="PIRSR" id="PIRSR000390-2"/>
    </source>
</evidence>
<evidence type="ECO:0000256" key="5">
    <source>
        <dbReference type="RuleBase" id="RU004508"/>
    </source>
</evidence>
<feature type="modified residue" description="N6-(pyridoxal phosphate)lysine" evidence="4">
    <location>
        <position position="158"/>
    </location>
</feature>
<evidence type="ECO:0000313" key="7">
    <source>
        <dbReference type="Proteomes" id="UP000076962"/>
    </source>
</evidence>
<comment type="similarity">
    <text evidence="2 5">Belongs to the DegT/DnrJ/EryC1 family.</text>
</comment>
<dbReference type="GO" id="GO:0030170">
    <property type="term" value="F:pyridoxal phosphate binding"/>
    <property type="evidence" value="ECO:0007669"/>
    <property type="project" value="TreeGrafter"/>
</dbReference>
<dbReference type="InterPro" id="IPR015422">
    <property type="entry name" value="PyrdxlP-dep_Trfase_small"/>
</dbReference>
<protein>
    <submittedName>
        <fullName evidence="6">DegT/DnrJ/EryC1/StrS aminotransferase</fullName>
        <ecNumber evidence="6">2.6.1.50</ecNumber>
    </submittedName>
</protein>
<dbReference type="InterPro" id="IPR015424">
    <property type="entry name" value="PyrdxlP-dep_Trfase"/>
</dbReference>
<dbReference type="AlphaFoldDB" id="A0A176S270"/>
<dbReference type="Gene3D" id="3.40.640.10">
    <property type="entry name" value="Type I PLP-dependent aspartate aminotransferase-like (Major domain)"/>
    <property type="match status" value="1"/>
</dbReference>
<dbReference type="PIRSF" id="PIRSF000390">
    <property type="entry name" value="PLP_StrS"/>
    <property type="match status" value="1"/>
</dbReference>
<dbReference type="Pfam" id="PF01041">
    <property type="entry name" value="DegT_DnrJ_EryC1"/>
    <property type="match status" value="1"/>
</dbReference>
<dbReference type="InterPro" id="IPR000653">
    <property type="entry name" value="DegT/StrS_aminotransferase"/>
</dbReference>
<keyword evidence="6" id="KW-0032">Aminotransferase</keyword>
<keyword evidence="7" id="KW-1185">Reference proteome</keyword>
<dbReference type="GO" id="GO:0047310">
    <property type="term" value="F:glutamine-scyllo-inositol transaminase activity"/>
    <property type="evidence" value="ECO:0007669"/>
    <property type="project" value="UniProtKB-EC"/>
</dbReference>
<dbReference type="EC" id="2.6.1.50" evidence="6"/>
<accession>A0A176S270</accession>
<dbReference type="SUPFAM" id="SSF53383">
    <property type="entry name" value="PLP-dependent transferases"/>
    <property type="match status" value="1"/>
</dbReference>
<dbReference type="EMBL" id="LUTY01001212">
    <property type="protein sequence ID" value="OAD22037.1"/>
    <property type="molecule type" value="Genomic_DNA"/>
</dbReference>
<evidence type="ECO:0000256" key="1">
    <source>
        <dbReference type="ARBA" id="ARBA00022898"/>
    </source>
</evidence>